<keyword evidence="1" id="KW-0472">Membrane</keyword>
<evidence type="ECO:0000256" key="1">
    <source>
        <dbReference type="SAM" id="Phobius"/>
    </source>
</evidence>
<dbReference type="InterPro" id="IPR006976">
    <property type="entry name" value="VanZ-like"/>
</dbReference>
<protein>
    <recommendedName>
        <fullName evidence="2">VanZ-like domain-containing protein</fullName>
    </recommendedName>
</protein>
<evidence type="ECO:0000259" key="2">
    <source>
        <dbReference type="Pfam" id="PF04892"/>
    </source>
</evidence>
<sequence length="123" mass="13980">MVFEKNRQNYYVPITIIYMGILAYLQLRNPLGNNNAGISSVKQLLHNLAHIPAYAVLAWLVLKFFFKVDFRAKIYATVIASAYGILMELLQSLAPGRFASLGDVFLNTFGILIIILWSREKKI</sequence>
<keyword evidence="1" id="KW-0812">Transmembrane</keyword>
<feature type="transmembrane region" description="Helical" evidence="1">
    <location>
        <begin position="73"/>
        <end position="92"/>
    </location>
</feature>
<feature type="transmembrane region" description="Helical" evidence="1">
    <location>
        <begin position="98"/>
        <end position="117"/>
    </location>
</feature>
<proteinExistence type="predicted"/>
<organism evidence="3">
    <name type="scientific">hydrothermal vent metagenome</name>
    <dbReference type="NCBI Taxonomy" id="652676"/>
    <lineage>
        <taxon>unclassified sequences</taxon>
        <taxon>metagenomes</taxon>
        <taxon>ecological metagenomes</taxon>
    </lineage>
</organism>
<feature type="transmembrane region" description="Helical" evidence="1">
    <location>
        <begin position="9"/>
        <end position="27"/>
    </location>
</feature>
<accession>A0A3B1D7T3</accession>
<keyword evidence="1" id="KW-1133">Transmembrane helix</keyword>
<dbReference type="AlphaFoldDB" id="A0A3B1D7T3"/>
<feature type="transmembrane region" description="Helical" evidence="1">
    <location>
        <begin position="47"/>
        <end position="66"/>
    </location>
</feature>
<dbReference type="EMBL" id="UOGJ01000011">
    <property type="protein sequence ID" value="VAX34851.1"/>
    <property type="molecule type" value="Genomic_DNA"/>
</dbReference>
<feature type="domain" description="VanZ-like" evidence="2">
    <location>
        <begin position="35"/>
        <end position="116"/>
    </location>
</feature>
<reference evidence="3" key="1">
    <citation type="submission" date="2018-06" db="EMBL/GenBank/DDBJ databases">
        <authorList>
            <person name="Zhirakovskaya E."/>
        </authorList>
    </citation>
    <scope>NUCLEOTIDE SEQUENCE</scope>
</reference>
<name>A0A3B1D7T3_9ZZZZ</name>
<gene>
    <name evidence="3" type="ORF">MNBD_UNCLBAC01-1093</name>
</gene>
<dbReference type="NCBIfam" id="NF037970">
    <property type="entry name" value="vanZ_1"/>
    <property type="match status" value="1"/>
</dbReference>
<dbReference type="Pfam" id="PF04892">
    <property type="entry name" value="VanZ"/>
    <property type="match status" value="1"/>
</dbReference>
<evidence type="ECO:0000313" key="3">
    <source>
        <dbReference type="EMBL" id="VAX34851.1"/>
    </source>
</evidence>